<dbReference type="EMBL" id="JASBNA010000114">
    <property type="protein sequence ID" value="KAK7676512.1"/>
    <property type="molecule type" value="Genomic_DNA"/>
</dbReference>
<organism evidence="2 3">
    <name type="scientific">Cerrena zonata</name>
    <dbReference type="NCBI Taxonomy" id="2478898"/>
    <lineage>
        <taxon>Eukaryota</taxon>
        <taxon>Fungi</taxon>
        <taxon>Dikarya</taxon>
        <taxon>Basidiomycota</taxon>
        <taxon>Agaricomycotina</taxon>
        <taxon>Agaricomycetes</taxon>
        <taxon>Polyporales</taxon>
        <taxon>Cerrenaceae</taxon>
        <taxon>Cerrena</taxon>
    </lineage>
</organism>
<dbReference type="Proteomes" id="UP001385951">
    <property type="component" value="Unassembled WGS sequence"/>
</dbReference>
<evidence type="ECO:0000256" key="1">
    <source>
        <dbReference type="SAM" id="MobiDB-lite"/>
    </source>
</evidence>
<dbReference type="AlphaFoldDB" id="A0AAW0FH20"/>
<evidence type="ECO:0000313" key="3">
    <source>
        <dbReference type="Proteomes" id="UP001385951"/>
    </source>
</evidence>
<evidence type="ECO:0000313" key="2">
    <source>
        <dbReference type="EMBL" id="KAK7676512.1"/>
    </source>
</evidence>
<gene>
    <name evidence="2" type="ORF">QCA50_020530</name>
</gene>
<proteinExistence type="predicted"/>
<keyword evidence="3" id="KW-1185">Reference proteome</keyword>
<comment type="caution">
    <text evidence="2">The sequence shown here is derived from an EMBL/GenBank/DDBJ whole genome shotgun (WGS) entry which is preliminary data.</text>
</comment>
<feature type="compositionally biased region" description="Polar residues" evidence="1">
    <location>
        <begin position="1"/>
        <end position="13"/>
    </location>
</feature>
<protein>
    <submittedName>
        <fullName evidence="2">Uncharacterized protein</fullName>
    </submittedName>
</protein>
<sequence length="294" mass="32757">MSQLHSFVSSPDALQSPPGPGNDSSPGLSVSGTQVECPSRRDSLQAAATLQARSRPERHYIYAFPFLQNLPHIHNSIGTLYGFYRMLTMVIFWFLSPAPVYICSLEANEGRPPPCCRCANIGSIHYIGRMAWLPHNKGVGVITGIARFEFNNIIFKVSGPSVIGDGLLRVPNHYSHLSGLQWIHWQLFHWFAPRGPDVLALHHEPGKVAYSRINFGMLTRLRVWPGFRISLPSCATTQWLDAEIAPILERTNAAPSPLPYLRTVTPSPSPYMRALTPALSTMMRISIEDEEEQG</sequence>
<accession>A0AAW0FH20</accession>
<reference evidence="2 3" key="1">
    <citation type="submission" date="2022-09" db="EMBL/GenBank/DDBJ databases">
        <authorList>
            <person name="Palmer J.M."/>
        </authorList>
    </citation>
    <scope>NUCLEOTIDE SEQUENCE [LARGE SCALE GENOMIC DNA]</scope>
    <source>
        <strain evidence="2 3">DSM 7382</strain>
    </source>
</reference>
<name>A0AAW0FH20_9APHY</name>
<feature type="region of interest" description="Disordered" evidence="1">
    <location>
        <begin position="1"/>
        <end position="35"/>
    </location>
</feature>